<sequence>MRLRYCTYTHRLPELTSDDWTSKTPDSGMNSITKAVHKRDRGRRVFAARVRPQLLQLQTGRESFTEVFPRLCYSFLFITQPCRTCELFWEVIPTSRVELCSRAFSLIRLIFYIDSVSISVPFGLFPELHLGLAPGPALGPAARSCVRSAHGCNADLAYSPAHGSDHRAVTTSMPLTIPPSTVTRLEQTAEELLSSLSAGIQMMSMRDGGGGSRGDGGRPGRDLDSL</sequence>
<gene>
    <name evidence="2" type="ORF">EVAR_75517_1</name>
</gene>
<accession>A0A4C1UIY5</accession>
<evidence type="ECO:0000256" key="1">
    <source>
        <dbReference type="SAM" id="MobiDB-lite"/>
    </source>
</evidence>
<evidence type="ECO:0000313" key="2">
    <source>
        <dbReference type="EMBL" id="GBP26385.1"/>
    </source>
</evidence>
<feature type="compositionally biased region" description="Basic and acidic residues" evidence="1">
    <location>
        <begin position="215"/>
        <end position="226"/>
    </location>
</feature>
<name>A0A4C1UIY5_EUMVA</name>
<dbReference type="EMBL" id="BGZK01000180">
    <property type="protein sequence ID" value="GBP26385.1"/>
    <property type="molecule type" value="Genomic_DNA"/>
</dbReference>
<dbReference type="Proteomes" id="UP000299102">
    <property type="component" value="Unassembled WGS sequence"/>
</dbReference>
<evidence type="ECO:0000313" key="3">
    <source>
        <dbReference type="Proteomes" id="UP000299102"/>
    </source>
</evidence>
<dbReference type="AlphaFoldDB" id="A0A4C1UIY5"/>
<organism evidence="2 3">
    <name type="scientific">Eumeta variegata</name>
    <name type="common">Bagworm moth</name>
    <name type="synonym">Eumeta japonica</name>
    <dbReference type="NCBI Taxonomy" id="151549"/>
    <lineage>
        <taxon>Eukaryota</taxon>
        <taxon>Metazoa</taxon>
        <taxon>Ecdysozoa</taxon>
        <taxon>Arthropoda</taxon>
        <taxon>Hexapoda</taxon>
        <taxon>Insecta</taxon>
        <taxon>Pterygota</taxon>
        <taxon>Neoptera</taxon>
        <taxon>Endopterygota</taxon>
        <taxon>Lepidoptera</taxon>
        <taxon>Glossata</taxon>
        <taxon>Ditrysia</taxon>
        <taxon>Tineoidea</taxon>
        <taxon>Psychidae</taxon>
        <taxon>Oiketicinae</taxon>
        <taxon>Eumeta</taxon>
    </lineage>
</organism>
<proteinExistence type="predicted"/>
<feature type="region of interest" description="Disordered" evidence="1">
    <location>
        <begin position="204"/>
        <end position="226"/>
    </location>
</feature>
<protein>
    <submittedName>
        <fullName evidence="2">Uncharacterized protein</fullName>
    </submittedName>
</protein>
<comment type="caution">
    <text evidence="2">The sequence shown here is derived from an EMBL/GenBank/DDBJ whole genome shotgun (WGS) entry which is preliminary data.</text>
</comment>
<reference evidence="2 3" key="1">
    <citation type="journal article" date="2019" name="Commun. Biol.">
        <title>The bagworm genome reveals a unique fibroin gene that provides high tensile strength.</title>
        <authorList>
            <person name="Kono N."/>
            <person name="Nakamura H."/>
            <person name="Ohtoshi R."/>
            <person name="Tomita M."/>
            <person name="Numata K."/>
            <person name="Arakawa K."/>
        </authorList>
    </citation>
    <scope>NUCLEOTIDE SEQUENCE [LARGE SCALE GENOMIC DNA]</scope>
</reference>
<keyword evidence="3" id="KW-1185">Reference proteome</keyword>